<accession>A0A061HHY1</accession>
<dbReference type="EMBL" id="UIGY01000099">
    <property type="protein sequence ID" value="SUZ10870.1"/>
    <property type="molecule type" value="Genomic_DNA"/>
</dbReference>
<dbReference type="GO" id="GO:0043295">
    <property type="term" value="F:glutathione binding"/>
    <property type="evidence" value="ECO:0007669"/>
    <property type="project" value="UniProtKB-UniRule"/>
</dbReference>
<evidence type="ECO:0000313" key="15">
    <source>
        <dbReference type="Proteomes" id="UP000053110"/>
    </source>
</evidence>
<dbReference type="SUPFAM" id="SSF56059">
    <property type="entry name" value="Glutathione synthetase ATP-binding domain-like"/>
    <property type="match status" value="1"/>
</dbReference>
<dbReference type="InterPro" id="IPR004887">
    <property type="entry name" value="GSH_synth_subst-bd"/>
</dbReference>
<keyword evidence="3 9" id="KW-0436">Ligase</keyword>
<dbReference type="NCBIfam" id="TIGR01986">
    <property type="entry name" value="glut_syn_euk"/>
    <property type="match status" value="1"/>
</dbReference>
<feature type="domain" description="Glutathione synthase substrate-binding" evidence="12">
    <location>
        <begin position="218"/>
        <end position="327"/>
    </location>
</feature>
<dbReference type="InterPro" id="IPR005615">
    <property type="entry name" value="Glutathione_synthase"/>
</dbReference>
<feature type="binding site" evidence="11">
    <location>
        <position position="148"/>
    </location>
    <ligand>
        <name>Mg(2+)</name>
        <dbReference type="ChEBI" id="CHEBI:18420"/>
    </ligand>
</feature>
<feature type="binding site" evidence="11">
    <location>
        <position position="146"/>
    </location>
    <ligand>
        <name>Mg(2+)</name>
        <dbReference type="ChEBI" id="CHEBI:18420"/>
    </ligand>
</feature>
<dbReference type="Gene3D" id="3.30.1490.50">
    <property type="match status" value="1"/>
</dbReference>
<dbReference type="GO" id="GO:0005829">
    <property type="term" value="C:cytosol"/>
    <property type="evidence" value="ECO:0007669"/>
    <property type="project" value="TreeGrafter"/>
</dbReference>
<evidence type="ECO:0000256" key="6">
    <source>
        <dbReference type="ARBA" id="ARBA00022741"/>
    </source>
</evidence>
<evidence type="ECO:0000256" key="3">
    <source>
        <dbReference type="ARBA" id="ARBA00022598"/>
    </source>
</evidence>
<dbReference type="GO" id="GO:0005524">
    <property type="term" value="F:ATP binding"/>
    <property type="evidence" value="ECO:0007669"/>
    <property type="project" value="UniProtKB-UniRule"/>
</dbReference>
<evidence type="ECO:0000256" key="4">
    <source>
        <dbReference type="ARBA" id="ARBA00022684"/>
    </source>
</evidence>
<dbReference type="GO" id="GO:0000287">
    <property type="term" value="F:magnesium ion binding"/>
    <property type="evidence" value="ECO:0007669"/>
    <property type="project" value="UniProtKB-UniRule"/>
</dbReference>
<dbReference type="Gene3D" id="3.30.1490.80">
    <property type="match status" value="1"/>
</dbReference>
<dbReference type="PIRSF" id="PIRSF001558">
    <property type="entry name" value="GSHase"/>
    <property type="match status" value="1"/>
</dbReference>
<feature type="binding site" evidence="10">
    <location>
        <position position="330"/>
    </location>
    <ligand>
        <name>ATP</name>
        <dbReference type="ChEBI" id="CHEBI:30616"/>
    </ligand>
</feature>
<dbReference type="InterPro" id="IPR014042">
    <property type="entry name" value="Glutathione_synthase_a-hlx"/>
</dbReference>
<name>A0A061HHY1_BLUGR</name>
<dbReference type="PANTHER" id="PTHR11130:SF0">
    <property type="entry name" value="GLUTATHIONE SYNTHETASE"/>
    <property type="match status" value="1"/>
</dbReference>
<comment type="catalytic activity">
    <reaction evidence="9">
        <text>gamma-L-glutamyl-L-cysteine + glycine + ATP = glutathione + ADP + phosphate + H(+)</text>
        <dbReference type="Rhea" id="RHEA:13557"/>
        <dbReference type="ChEBI" id="CHEBI:15378"/>
        <dbReference type="ChEBI" id="CHEBI:30616"/>
        <dbReference type="ChEBI" id="CHEBI:43474"/>
        <dbReference type="ChEBI" id="CHEBI:57305"/>
        <dbReference type="ChEBI" id="CHEBI:57925"/>
        <dbReference type="ChEBI" id="CHEBI:58173"/>
        <dbReference type="ChEBI" id="CHEBI:456216"/>
        <dbReference type="EC" id="6.3.2.3"/>
    </reaction>
</comment>
<dbReference type="OrthoDB" id="2020073at2759"/>
<feature type="binding site" evidence="10">
    <location>
        <position position="126"/>
    </location>
    <ligand>
        <name>substrate</name>
    </ligand>
</feature>
<reference evidence="14" key="3">
    <citation type="submission" date="2018-07" db="EMBL/GenBank/DDBJ databases">
        <authorList>
            <person name="Quirk P.G."/>
            <person name="Krulwich T.A."/>
        </authorList>
    </citation>
    <scope>NUCLEOTIDE SEQUENCE</scope>
    <source>
        <strain evidence="14">96224</strain>
    </source>
</reference>
<comment type="similarity">
    <text evidence="2 9">Belongs to the eukaryotic GSH synthase family.</text>
</comment>
<evidence type="ECO:0000256" key="10">
    <source>
        <dbReference type="PIRSR" id="PIRSR001558-1"/>
    </source>
</evidence>
<dbReference type="InterPro" id="IPR014049">
    <property type="entry name" value="Glutathione_synthase_N_euk"/>
</dbReference>
<keyword evidence="8 9" id="KW-0460">Magnesium</keyword>
<sequence length="510" mass="57174">MITKVSQSEKELLVSTIEDWSASNGLAIIPAKGTFRTQSNPNQRFATTAPVTLFPSPFPRDCFTHAKAIQKDFNQLYAAVSQDDNFLLEVLGDVFESDEFSARLWKIHGKVKAEGYTQNLCLGLFRSDYLAHVPSDDCKPVIKQVEFNTISASFAGLSSLTSKLHRYLIGTIYPTLNSYDERLDSAYLPQNESALEISRGLLVAFHEYSRQSSNKTSCILFVVQTWEENIIDQRHLEYILKSSASTVPVFRLHFSEILSCTKVANTPKRELLYSLPSNPAKTFEVAVVYLRAGYDISHYPNEVDWDARYQLERSNAIKCPSILTQLAGTKKVQQVLATPAPSSTTPSILEQFFSQEDRGYIPMKIQETFVEIFPLDSSPAGLKARNLATDPELCKNYVLKPQREGGGHNVYRSAIPPFLKSLPEEKWKAFILMEIITQPPVYNHILRNGEIYSGGVICELGIYGVCLWDNATKKTIFNEQADYLLRTKGDQSEEGGIAAGFGCLDSCHLI</sequence>
<evidence type="ECO:0000256" key="9">
    <source>
        <dbReference type="PIRNR" id="PIRNR001558"/>
    </source>
</evidence>
<dbReference type="SUPFAM" id="SSF52440">
    <property type="entry name" value="PreATP-grasp domain"/>
    <property type="match status" value="1"/>
</dbReference>
<dbReference type="AlphaFoldDB" id="A0A061HHY1"/>
<keyword evidence="5 9" id="KW-0479">Metal-binding</keyword>
<dbReference type="InterPro" id="IPR014709">
    <property type="entry name" value="Glutathione_synthase_C_euk"/>
</dbReference>
<evidence type="ECO:0000259" key="12">
    <source>
        <dbReference type="Pfam" id="PF03199"/>
    </source>
</evidence>
<evidence type="ECO:0000313" key="14">
    <source>
        <dbReference type="EMBL" id="SUZ10870.1"/>
    </source>
</evidence>
<dbReference type="Pfam" id="PF03199">
    <property type="entry name" value="GSH_synthase"/>
    <property type="match status" value="1"/>
</dbReference>
<comment type="cofactor">
    <cofactor evidence="9 11">
        <name>Mg(2+)</name>
        <dbReference type="ChEBI" id="CHEBI:18420"/>
    </cofactor>
    <text evidence="9 11">Binds 1 Mg(2+) ion per subunit.</text>
</comment>
<feature type="binding site" evidence="10">
    <location>
        <begin position="400"/>
        <end position="409"/>
    </location>
    <ligand>
        <name>ATP</name>
        <dbReference type="ChEBI" id="CHEBI:30616"/>
    </ligand>
</feature>
<feature type="binding site" evidence="10">
    <location>
        <position position="146"/>
    </location>
    <ligand>
        <name>ATP</name>
        <dbReference type="ChEBI" id="CHEBI:30616"/>
    </ligand>
</feature>
<dbReference type="PANTHER" id="PTHR11130">
    <property type="entry name" value="GLUTATHIONE SYNTHETASE"/>
    <property type="match status" value="1"/>
</dbReference>
<dbReference type="InterPro" id="IPR016185">
    <property type="entry name" value="PreATP-grasp_dom_sf"/>
</dbReference>
<dbReference type="EC" id="6.3.2.3" evidence="9"/>
<dbReference type="FunFam" id="3.30.1490.50:FF:000002">
    <property type="entry name" value="Glutathione synthetase"/>
    <property type="match status" value="1"/>
</dbReference>
<evidence type="ECO:0000313" key="13">
    <source>
        <dbReference type="EMBL" id="EPQ64364.1"/>
    </source>
</evidence>
<evidence type="ECO:0000256" key="1">
    <source>
        <dbReference type="ARBA" id="ARBA00004965"/>
    </source>
</evidence>
<keyword evidence="4 9" id="KW-0317">Glutathione biosynthesis</keyword>
<evidence type="ECO:0000256" key="5">
    <source>
        <dbReference type="ARBA" id="ARBA00022723"/>
    </source>
</evidence>
<organism evidence="14">
    <name type="scientific">Blumeria graminis f. sp. tritici 96224</name>
    <dbReference type="NCBI Taxonomy" id="1268274"/>
    <lineage>
        <taxon>Eukaryota</taxon>
        <taxon>Fungi</taxon>
        <taxon>Dikarya</taxon>
        <taxon>Ascomycota</taxon>
        <taxon>Pezizomycotina</taxon>
        <taxon>Leotiomycetes</taxon>
        <taxon>Erysiphales</taxon>
        <taxon>Erysiphaceae</taxon>
        <taxon>Blumeria</taxon>
    </lineage>
</organism>
<evidence type="ECO:0000256" key="8">
    <source>
        <dbReference type="ARBA" id="ARBA00022842"/>
    </source>
</evidence>
<dbReference type="Gene3D" id="1.10.1080.10">
    <property type="entry name" value="Glutathione Synthetase, Chain A, domain 3"/>
    <property type="match status" value="1"/>
</dbReference>
<evidence type="ECO:0000256" key="7">
    <source>
        <dbReference type="ARBA" id="ARBA00022840"/>
    </source>
</evidence>
<keyword evidence="6 9" id="KW-0547">Nucleotide-binding</keyword>
<feature type="binding site" evidence="10">
    <location>
        <position position="486"/>
    </location>
    <ligand>
        <name>substrate</name>
    </ligand>
</feature>
<evidence type="ECO:0000256" key="11">
    <source>
        <dbReference type="PIRSR" id="PIRSR001558-2"/>
    </source>
</evidence>
<dbReference type="InterPro" id="IPR037013">
    <property type="entry name" value="GSH-S_sub-bd_sf"/>
</dbReference>
<feature type="binding site" evidence="10">
    <location>
        <begin position="433"/>
        <end position="436"/>
    </location>
    <ligand>
        <name>ATP</name>
        <dbReference type="ChEBI" id="CHEBI:30616"/>
    </ligand>
</feature>
<keyword evidence="7 9" id="KW-0067">ATP-binding</keyword>
<dbReference type="HOGENOM" id="CLU_025152_2_1_1"/>
<feature type="binding site" evidence="10">
    <location>
        <position position="494"/>
    </location>
    <ligand>
        <name>ATP</name>
        <dbReference type="ChEBI" id="CHEBI:30616"/>
    </ligand>
</feature>
<comment type="pathway">
    <text evidence="1 9">Sulfur metabolism; glutathione biosynthesis; glutathione from L-cysteine and L-glutamate: step 2/2.</text>
</comment>
<gene>
    <name evidence="13" type="ORF">BGT96224_708</name>
    <name evidence="14" type="ORF">BGT96224V2_LOCUS4036</name>
</gene>
<feature type="binding site" evidence="10">
    <location>
        <position position="233"/>
    </location>
    <ligand>
        <name>substrate</name>
    </ligand>
</feature>
<dbReference type="GO" id="GO:0004363">
    <property type="term" value="F:glutathione synthase activity"/>
    <property type="evidence" value="ECO:0007669"/>
    <property type="project" value="UniProtKB-UniRule"/>
</dbReference>
<dbReference type="UniPathway" id="UPA00142">
    <property type="reaction ID" value="UER00210"/>
</dbReference>
<proteinExistence type="inferred from homology"/>
<reference evidence="13" key="2">
    <citation type="submission" date="2013-01" db="EMBL/GenBank/DDBJ databases">
        <title>The wheat powdery mildew genome reveals unique evolution of an obligate biotroph.</title>
        <authorList>
            <person name="Oberhaensli S."/>
            <person name="Wicker T."/>
            <person name="Keller B."/>
        </authorList>
    </citation>
    <scope>NUCLEOTIDE SEQUENCE</scope>
    <source>
        <strain evidence="13">96224</strain>
    </source>
</reference>
<dbReference type="Gene3D" id="3.40.50.1760">
    <property type="entry name" value="Glutathione synthase, substrate-binding domain superfamily, eukaryotic"/>
    <property type="match status" value="1"/>
</dbReference>
<reference evidence="15" key="1">
    <citation type="journal article" date="2013" name="Nat. Genet.">
        <title>The wheat powdery mildew genome shows the unique evolution of an obligate biotroph.</title>
        <authorList>
            <person name="Wicker T."/>
            <person name="Oberhaensli S."/>
            <person name="Parlange F."/>
            <person name="Buchmann J.P."/>
            <person name="Shatalina M."/>
            <person name="Roffler S."/>
            <person name="Ben-David R."/>
            <person name="Dolezel J."/>
            <person name="Simkova H."/>
            <person name="Schulze-Lefert P."/>
            <person name="Spanu P.D."/>
            <person name="Bruggmann R."/>
            <person name="Amselem J."/>
            <person name="Quesneville H."/>
            <person name="Ver Loren van Themaat E."/>
            <person name="Paape T."/>
            <person name="Shimizu K.K."/>
            <person name="Keller B."/>
        </authorList>
    </citation>
    <scope>NUCLEOTIDE SEQUENCE [LARGE SCALE GENOMIC DNA]</scope>
    <source>
        <strain evidence="15">96224</strain>
    </source>
</reference>
<dbReference type="Gene3D" id="3.30.470.20">
    <property type="entry name" value="ATP-grasp fold, B domain"/>
    <property type="match status" value="1"/>
</dbReference>
<dbReference type="Pfam" id="PF03917">
    <property type="entry name" value="GSH_synth_ATP"/>
    <property type="match status" value="1"/>
</dbReference>
<feature type="binding site" evidence="10">
    <location>
        <position position="488"/>
    </location>
    <ligand>
        <name>ATP</name>
        <dbReference type="ChEBI" id="CHEBI:30616"/>
    </ligand>
</feature>
<dbReference type="Proteomes" id="UP000053110">
    <property type="component" value="Unassembled WGS sequence"/>
</dbReference>
<dbReference type="EMBL" id="KE375068">
    <property type="protein sequence ID" value="EPQ64364.1"/>
    <property type="molecule type" value="Genomic_DNA"/>
</dbReference>
<evidence type="ECO:0000256" key="2">
    <source>
        <dbReference type="ARBA" id="ARBA00010385"/>
    </source>
</evidence>
<feature type="binding site" evidence="10">
    <location>
        <position position="459"/>
    </location>
    <ligand>
        <name>ATP</name>
        <dbReference type="ChEBI" id="CHEBI:30616"/>
    </ligand>
</feature>
<protein>
    <recommendedName>
        <fullName evidence="9">Glutathione synthetase</fullName>
        <shortName evidence="9">GSH-S</shortName>
        <ecNumber evidence="9">6.3.2.3</ecNumber>
    </recommendedName>
</protein>
<feature type="binding site" evidence="11">
    <location>
        <position position="404"/>
    </location>
    <ligand>
        <name>Mg(2+)</name>
        <dbReference type="ChEBI" id="CHEBI:18420"/>
    </ligand>
</feature>
<feature type="binding site" evidence="10">
    <location>
        <position position="411"/>
    </location>
    <ligand>
        <name>ATP</name>
        <dbReference type="ChEBI" id="CHEBI:30616"/>
    </ligand>
</feature>